<organism evidence="2">
    <name type="scientific">Dendrolimus kikuchii nucleopolyhedrovirus</name>
    <dbReference type="NCBI Taxonomy" id="1219875"/>
    <lineage>
        <taxon>Viruses</taxon>
        <taxon>Viruses incertae sedis</taxon>
        <taxon>Naldaviricetes</taxon>
        <taxon>Lefavirales</taxon>
        <taxon>Baculoviridae</taxon>
        <taxon>Alphabaculovirus</taxon>
    </lineage>
</organism>
<evidence type="ECO:0000313" key="2">
    <source>
        <dbReference type="EMBL" id="AFS51988.1"/>
    </source>
</evidence>
<dbReference type="SMART" id="SM01040">
    <property type="entry name" value="Bro-N"/>
    <property type="match status" value="1"/>
</dbReference>
<dbReference type="PANTHER" id="PTHR36180:SF2">
    <property type="entry name" value="BRO FAMILY PROTEIN"/>
    <property type="match status" value="1"/>
</dbReference>
<feature type="domain" description="Bro-N" evidence="1">
    <location>
        <begin position="3"/>
        <end position="125"/>
    </location>
</feature>
<sequence length="334" mass="38554">MSQVKIGQFKFGEDTFNLRYIVDDKEVKFVAKDVASSLKYDNTAESIRKYVNNKYKTTYNQGERITHLGHNALVKQGNPLYLHPSTVLINKSGVIQLIMRSKLPHAVELQAWLLEEVIPQVLCTGKYAPAVENTNQKLLQELKVSLIKKDELIKYIIETKDEQITRVMADLNRMYNGFQDTMRKKDEIMQKKDEQVTELVGSLKSKDEQVNRLLDRMVDLAGRAVQYPADQNKMPVLCVAQQGNAFSAITGQRAYVQQQKHKRGIDADRIVVEQTRPNPTLDWNNAMEHLRTEFDGERVKRRKREVLFESDEDARQFANRLKRMLDLCAQPGNL</sequence>
<dbReference type="PROSITE" id="PS51750">
    <property type="entry name" value="BRO_N"/>
    <property type="match status" value="1"/>
</dbReference>
<dbReference type="Pfam" id="PF02498">
    <property type="entry name" value="Bro-N"/>
    <property type="match status" value="1"/>
</dbReference>
<accession>V9LSZ6</accession>
<dbReference type="PANTHER" id="PTHR36180">
    <property type="entry name" value="DNA-BINDING PROTEIN-RELATED-RELATED"/>
    <property type="match status" value="1"/>
</dbReference>
<proteinExistence type="predicted"/>
<gene>
    <name evidence="2" type="primary">dk-bro-11</name>
</gene>
<dbReference type="EMBL" id="JX193905">
    <property type="protein sequence ID" value="AFS51988.1"/>
    <property type="molecule type" value="Genomic_DNA"/>
</dbReference>
<dbReference type="InterPro" id="IPR003497">
    <property type="entry name" value="BRO_N_domain"/>
</dbReference>
<reference evidence="2" key="1">
    <citation type="submission" date="2012-06" db="EMBL/GenBank/DDBJ databases">
        <title>Genomic sequencing and analysis of the Dendrolimus kikuchii nucleopolyhedrovirus.</title>
        <authorList>
            <person name="Yang M.M."/>
        </authorList>
    </citation>
    <scope>NUCLEOTIDE SEQUENCE</scope>
    <source>
        <strain evidence="2">YN</strain>
    </source>
</reference>
<name>V9LSZ6_9ABAC</name>
<evidence type="ECO:0000259" key="1">
    <source>
        <dbReference type="PROSITE" id="PS51750"/>
    </source>
</evidence>
<protein>
    <submittedName>
        <fullName evidence="2">DekiORF111</fullName>
    </submittedName>
</protein>